<dbReference type="SUPFAM" id="SSF52540">
    <property type="entry name" value="P-loop containing nucleoside triphosphate hydrolases"/>
    <property type="match status" value="2"/>
</dbReference>
<dbReference type="InterPro" id="IPR013663">
    <property type="entry name" value="Helicase_SWF/SNF/SWI_bac"/>
</dbReference>
<evidence type="ECO:0000259" key="4">
    <source>
        <dbReference type="PROSITE" id="PS51192"/>
    </source>
</evidence>
<accession>A0AAJ2KRN9</accession>
<dbReference type="InterPro" id="IPR027417">
    <property type="entry name" value="P-loop_NTPase"/>
</dbReference>
<feature type="domain" description="Helicase C-terminal" evidence="5">
    <location>
        <begin position="897"/>
        <end position="1054"/>
    </location>
</feature>
<dbReference type="SMART" id="SM00490">
    <property type="entry name" value="HELICc"/>
    <property type="match status" value="1"/>
</dbReference>
<evidence type="ECO:0000259" key="3">
    <source>
        <dbReference type="PROSITE" id="PS50966"/>
    </source>
</evidence>
<evidence type="ECO:0000256" key="1">
    <source>
        <dbReference type="ARBA" id="ARBA00022801"/>
    </source>
</evidence>
<feature type="domain" description="SWIM-type" evidence="3">
    <location>
        <begin position="54"/>
        <end position="93"/>
    </location>
</feature>
<dbReference type="SMART" id="SM00487">
    <property type="entry name" value="DEXDc"/>
    <property type="match status" value="1"/>
</dbReference>
<proteinExistence type="predicted"/>
<reference evidence="6" key="1">
    <citation type="submission" date="2023-10" db="EMBL/GenBank/DDBJ databases">
        <title>Screening of Alkalihalophilus pseudofirmusBZ-TG-HK211 and Its Alleviation of Salt Stress on Rapeseed Growth.</title>
        <authorList>
            <person name="Zhao B."/>
            <person name="Guo T."/>
        </authorList>
    </citation>
    <scope>NUCLEOTIDE SEQUENCE</scope>
    <source>
        <strain evidence="6">BZ-TG-HK211</strain>
    </source>
</reference>
<feature type="domain" description="Helicase ATP-binding" evidence="4">
    <location>
        <begin position="627"/>
        <end position="787"/>
    </location>
</feature>
<dbReference type="CDD" id="cd18012">
    <property type="entry name" value="DEXQc_arch_SWI2_SNF2"/>
    <property type="match status" value="1"/>
</dbReference>
<keyword evidence="2" id="KW-0479">Metal-binding</keyword>
<dbReference type="PROSITE" id="PS51192">
    <property type="entry name" value="HELICASE_ATP_BIND_1"/>
    <property type="match status" value="1"/>
</dbReference>
<dbReference type="Gene3D" id="3.40.50.10810">
    <property type="entry name" value="Tandem AAA-ATPase domain"/>
    <property type="match status" value="1"/>
</dbReference>
<dbReference type="InterPro" id="IPR038718">
    <property type="entry name" value="SNF2-like_sf"/>
</dbReference>
<dbReference type="InterPro" id="IPR000330">
    <property type="entry name" value="SNF2_N"/>
</dbReference>
<keyword evidence="1" id="KW-0378">Hydrolase</keyword>
<dbReference type="GO" id="GO:0005524">
    <property type="term" value="F:ATP binding"/>
    <property type="evidence" value="ECO:0007669"/>
    <property type="project" value="InterPro"/>
</dbReference>
<dbReference type="EMBL" id="JAWJAY010000001">
    <property type="protein sequence ID" value="MDV2883602.1"/>
    <property type="molecule type" value="Genomic_DNA"/>
</dbReference>
<dbReference type="FunFam" id="3.40.50.300:FF:000533">
    <property type="entry name" value="Helicase, Snf2 family"/>
    <property type="match status" value="1"/>
</dbReference>
<dbReference type="PROSITE" id="PS50966">
    <property type="entry name" value="ZF_SWIM"/>
    <property type="match status" value="1"/>
</dbReference>
<evidence type="ECO:0000313" key="6">
    <source>
        <dbReference type="EMBL" id="MDV2883602.1"/>
    </source>
</evidence>
<evidence type="ECO:0000259" key="5">
    <source>
        <dbReference type="PROSITE" id="PS51194"/>
    </source>
</evidence>
<dbReference type="GO" id="GO:0016787">
    <property type="term" value="F:hydrolase activity"/>
    <property type="evidence" value="ECO:0007669"/>
    <property type="project" value="UniProtKB-KW"/>
</dbReference>
<dbReference type="InterPro" id="IPR014001">
    <property type="entry name" value="Helicase_ATP-bd"/>
</dbReference>
<evidence type="ECO:0000313" key="7">
    <source>
        <dbReference type="Proteomes" id="UP001285636"/>
    </source>
</evidence>
<evidence type="ECO:0000256" key="2">
    <source>
        <dbReference type="PROSITE-ProRule" id="PRU00325"/>
    </source>
</evidence>
<protein>
    <submittedName>
        <fullName evidence="6">SNF2 helicase associated domain-containing protein</fullName>
    </submittedName>
</protein>
<dbReference type="CDD" id="cd18793">
    <property type="entry name" value="SF2_C_SNF"/>
    <property type="match status" value="1"/>
</dbReference>
<sequence length="1064" mass="122122">MTTVLSDFLIRQLASSQPVYKRGLEYYRAGLVEYISYSELYNSYQAKVSGSYMYEVEIDIEDDGSLDFACDCEASYTYPGACKHVVATLLELQERGTVFERKRQILSKKSSLLTEFKSVQKWKQPSLKKKQKLQVEFELKVMAAGGYFKHMVNYIQLGMKVGENRLYVVKDLYAFLKAVNEKRPYAFTNKFNYEPDQYVFDEEDEAVFELLFRLLAVEEHHTRNTYGHKSTKRHLLMPAVYMHSFLDLLAGRYTTLHVDSTKEYKESLQVKTLEKGDSFFTFLLEETDDMVELQANLHPDVLFVDQPYQSILKKDTFYKLTEEQAKSLEILANEYEEDEPIDVIPNDQLESFCSEVLPVISQYGTVQMEDTLKDKIDQKPLQASIKVDYEDDELVLEVSFRYGQEVRNPFAKKDVADSNTIMVRDVEKEQTILQVLEQYPFEVEGEKLVLHRIQTIIEFLFEHLPSLKSYADIFLTSDAKKLLFQPASSPSVSIDVEGESNWLDVSFSIDGISDEEIVDVLRALYNKKKYHRLSNGSFIHLEEEQYGSLQKAVDSLGASAKELNKSMNVPLHKAFSLDESQAGLKLSKKLHRLIQDVQSPEFSEWMTPERLDADLRSYQETGYRWIRTLAKSGLGGILADDMGLGKTLQTITHLQADKEAASQAKSLIIAPASVIYNWEKEIKRFAPELHVVVIAGAKAEREHARTIKEADVWITSYPLIQRDYEKYEGITFDTMVLDEAQAIKNEQAKTTKAVRAIKASSRFALSGTPIENRIDELYTLMQTILPGLLGTKKQFRERSHGEIAKRIRPFILRRLKREVLKELPEKMESVQYTDLLPEQKKYYLAQVKQLRSDVDDAISSDQFQKKRIEILAGLTKLRQICCHPRLVSEEDEVESGKLLRLMEYVEEGMEAGQRMVIFSQFTSMLAIIRAEFEERGWEFYYLDGQTPAVERLRLADQFNQGEKSLFLVSLKAGGTGLNLTGGDTVILYDTWWNPAIEEQAADRVYRFGQTKNVQVIKLIANGTIEEKILALHEKKKALVDAVIQPGEAQMSSLSAEEIKELLTF</sequence>
<dbReference type="RefSeq" id="WP_323465534.1">
    <property type="nucleotide sequence ID" value="NZ_CP144224.1"/>
</dbReference>
<dbReference type="Pfam" id="PF00176">
    <property type="entry name" value="SNF2-rel_dom"/>
    <property type="match status" value="1"/>
</dbReference>
<dbReference type="InterPro" id="IPR007527">
    <property type="entry name" value="Znf_SWIM"/>
</dbReference>
<organism evidence="6 7">
    <name type="scientific">Alkalihalophilus pseudofirmus</name>
    <name type="common">Bacillus pseudofirmus</name>
    <dbReference type="NCBI Taxonomy" id="79885"/>
    <lineage>
        <taxon>Bacteria</taxon>
        <taxon>Bacillati</taxon>
        <taxon>Bacillota</taxon>
        <taxon>Bacilli</taxon>
        <taxon>Bacillales</taxon>
        <taxon>Bacillaceae</taxon>
        <taxon>Alkalihalophilus</taxon>
    </lineage>
</organism>
<name>A0AAJ2KRN9_ALKPS</name>
<gene>
    <name evidence="6" type="ORF">RYX45_00315</name>
</gene>
<dbReference type="Gene3D" id="3.40.50.300">
    <property type="entry name" value="P-loop containing nucleotide triphosphate hydrolases"/>
    <property type="match status" value="1"/>
</dbReference>
<keyword evidence="2" id="KW-0862">Zinc</keyword>
<dbReference type="GO" id="GO:0008270">
    <property type="term" value="F:zinc ion binding"/>
    <property type="evidence" value="ECO:0007669"/>
    <property type="project" value="UniProtKB-KW"/>
</dbReference>
<dbReference type="PROSITE" id="PS51194">
    <property type="entry name" value="HELICASE_CTER"/>
    <property type="match status" value="1"/>
</dbReference>
<dbReference type="Pfam" id="PF08455">
    <property type="entry name" value="SNF2_assoc"/>
    <property type="match status" value="1"/>
</dbReference>
<comment type="caution">
    <text evidence="6">The sequence shown here is derived from an EMBL/GenBank/DDBJ whole genome shotgun (WGS) entry which is preliminary data.</text>
</comment>
<keyword evidence="2" id="KW-0863">Zinc-finger</keyword>
<dbReference type="AlphaFoldDB" id="A0AAJ2KRN9"/>
<dbReference type="Proteomes" id="UP001285636">
    <property type="component" value="Unassembled WGS sequence"/>
</dbReference>
<dbReference type="Pfam" id="PF00271">
    <property type="entry name" value="Helicase_C"/>
    <property type="match status" value="1"/>
</dbReference>
<dbReference type="PANTHER" id="PTHR10799">
    <property type="entry name" value="SNF2/RAD54 HELICASE FAMILY"/>
    <property type="match status" value="1"/>
</dbReference>
<dbReference type="InterPro" id="IPR049730">
    <property type="entry name" value="SNF2/RAD54-like_C"/>
</dbReference>
<dbReference type="InterPro" id="IPR001650">
    <property type="entry name" value="Helicase_C-like"/>
</dbReference>